<dbReference type="Gene3D" id="1.10.4040.10">
    <property type="entry name" value="Penicillinase repressor domain"/>
    <property type="match status" value="1"/>
</dbReference>
<keyword evidence="2" id="KW-0805">Transcription regulation</keyword>
<dbReference type="GO" id="GO:0003677">
    <property type="term" value="F:DNA binding"/>
    <property type="evidence" value="ECO:0007669"/>
    <property type="project" value="UniProtKB-KW"/>
</dbReference>
<evidence type="ECO:0000256" key="2">
    <source>
        <dbReference type="ARBA" id="ARBA00023015"/>
    </source>
</evidence>
<keyword evidence="3" id="KW-0238">DNA-binding</keyword>
<dbReference type="PIRSF" id="PIRSF019455">
    <property type="entry name" value="CopR_AtkY"/>
    <property type="match status" value="1"/>
</dbReference>
<keyword evidence="6" id="KW-1185">Reference proteome</keyword>
<evidence type="ECO:0000256" key="3">
    <source>
        <dbReference type="ARBA" id="ARBA00023125"/>
    </source>
</evidence>
<dbReference type="InterPro" id="IPR005650">
    <property type="entry name" value="BlaI_family"/>
</dbReference>
<gene>
    <name evidence="5" type="ORF">HH304_03915</name>
</gene>
<accession>A0A848ISV3</accession>
<protein>
    <submittedName>
        <fullName evidence="5">BlaI/MecI/CopY family transcriptional regulator</fullName>
    </submittedName>
</protein>
<reference evidence="5 6" key="1">
    <citation type="submission" date="2020-04" db="EMBL/GenBank/DDBJ databases">
        <title>Flammeovirgaceae bacterium KN852 isolated from deep sea.</title>
        <authorList>
            <person name="Zhang D.-C."/>
        </authorList>
    </citation>
    <scope>NUCLEOTIDE SEQUENCE [LARGE SCALE GENOMIC DNA]</scope>
    <source>
        <strain evidence="5 6">KN852</strain>
    </source>
</reference>
<name>A0A848ISV3_9BACT</name>
<dbReference type="InterPro" id="IPR036388">
    <property type="entry name" value="WH-like_DNA-bd_sf"/>
</dbReference>
<dbReference type="AlphaFoldDB" id="A0A848ISV3"/>
<evidence type="ECO:0000313" key="6">
    <source>
        <dbReference type="Proteomes" id="UP000559010"/>
    </source>
</evidence>
<organism evidence="5 6">
    <name type="scientific">Marinigracilibium pacificum</name>
    <dbReference type="NCBI Taxonomy" id="2729599"/>
    <lineage>
        <taxon>Bacteria</taxon>
        <taxon>Pseudomonadati</taxon>
        <taxon>Bacteroidota</taxon>
        <taxon>Cytophagia</taxon>
        <taxon>Cytophagales</taxon>
        <taxon>Flammeovirgaceae</taxon>
        <taxon>Marinigracilibium</taxon>
    </lineage>
</organism>
<comment type="caution">
    <text evidence="5">The sequence shown here is derived from an EMBL/GenBank/DDBJ whole genome shotgun (WGS) entry which is preliminary data.</text>
</comment>
<dbReference type="Gene3D" id="1.10.10.10">
    <property type="entry name" value="Winged helix-like DNA-binding domain superfamily/Winged helix DNA-binding domain"/>
    <property type="match status" value="1"/>
</dbReference>
<dbReference type="EMBL" id="JABBNU010000002">
    <property type="protein sequence ID" value="NMM47533.1"/>
    <property type="molecule type" value="Genomic_DNA"/>
</dbReference>
<dbReference type="Proteomes" id="UP000559010">
    <property type="component" value="Unassembled WGS sequence"/>
</dbReference>
<evidence type="ECO:0000256" key="1">
    <source>
        <dbReference type="ARBA" id="ARBA00011046"/>
    </source>
</evidence>
<dbReference type="SUPFAM" id="SSF46785">
    <property type="entry name" value="Winged helix' DNA-binding domain"/>
    <property type="match status" value="1"/>
</dbReference>
<sequence length="126" mass="14637">MDVKPLNNSELQIMKYLWKIEKGFMKDIVDQFPSDGPAYTTISTLVNRMVDKKLIGFTKLGRDKQYYPLIKKNEYFKGQIGSIVSDFFNNSSTQFASFFTKSTDMSIDELKELEEIIKNQIKKKEG</sequence>
<proteinExistence type="inferred from homology"/>
<comment type="similarity">
    <text evidence="1">Belongs to the BlaI transcriptional regulatory family.</text>
</comment>
<dbReference type="RefSeq" id="WP_169678155.1">
    <property type="nucleotide sequence ID" value="NZ_JABBNU010000002.1"/>
</dbReference>
<dbReference type="InterPro" id="IPR036390">
    <property type="entry name" value="WH_DNA-bd_sf"/>
</dbReference>
<evidence type="ECO:0000256" key="4">
    <source>
        <dbReference type="ARBA" id="ARBA00023163"/>
    </source>
</evidence>
<dbReference type="Pfam" id="PF03965">
    <property type="entry name" value="Penicillinase_R"/>
    <property type="match status" value="1"/>
</dbReference>
<evidence type="ECO:0000313" key="5">
    <source>
        <dbReference type="EMBL" id="NMM47533.1"/>
    </source>
</evidence>
<keyword evidence="4" id="KW-0804">Transcription</keyword>
<dbReference type="GO" id="GO:0045892">
    <property type="term" value="P:negative regulation of DNA-templated transcription"/>
    <property type="evidence" value="ECO:0007669"/>
    <property type="project" value="InterPro"/>
</dbReference>